<organism evidence="1 2">
    <name type="scientific">Lentzea sokolovensis</name>
    <dbReference type="NCBI Taxonomy" id="3095429"/>
    <lineage>
        <taxon>Bacteria</taxon>
        <taxon>Bacillati</taxon>
        <taxon>Actinomycetota</taxon>
        <taxon>Actinomycetes</taxon>
        <taxon>Pseudonocardiales</taxon>
        <taxon>Pseudonocardiaceae</taxon>
        <taxon>Lentzea</taxon>
    </lineage>
</organism>
<dbReference type="SUPFAM" id="SSF53474">
    <property type="entry name" value="alpha/beta-Hydrolases"/>
    <property type="match status" value="1"/>
</dbReference>
<dbReference type="Gene3D" id="3.40.50.1820">
    <property type="entry name" value="alpha/beta hydrolase"/>
    <property type="match status" value="1"/>
</dbReference>
<protein>
    <submittedName>
        <fullName evidence="1">Alpha/beta hydrolase</fullName>
    </submittedName>
</protein>
<keyword evidence="2" id="KW-1185">Reference proteome</keyword>
<dbReference type="InterPro" id="IPR029058">
    <property type="entry name" value="AB_hydrolase_fold"/>
</dbReference>
<dbReference type="EMBL" id="JAXAVU010000016">
    <property type="protein sequence ID" value="MDX8148482.1"/>
    <property type="molecule type" value="Genomic_DNA"/>
</dbReference>
<accession>A0ABU4V9K2</accession>
<name>A0ABU4V9K2_9PSEU</name>
<evidence type="ECO:0000313" key="2">
    <source>
        <dbReference type="Proteomes" id="UP001285352"/>
    </source>
</evidence>
<dbReference type="GO" id="GO:0016787">
    <property type="term" value="F:hydrolase activity"/>
    <property type="evidence" value="ECO:0007669"/>
    <property type="project" value="UniProtKB-KW"/>
</dbReference>
<gene>
    <name evidence="1" type="ORF">SK854_40655</name>
</gene>
<comment type="caution">
    <text evidence="1">The sequence shown here is derived from an EMBL/GenBank/DDBJ whole genome shotgun (WGS) entry which is preliminary data.</text>
</comment>
<sequence length="235" mass="24269">MRFTSETTSADGTTARDFVHDGVPGVLWTPAGTPSGLVLSAHGGGQHKRAPGITARAARCAAAGLAVVTLDAPGHGDRPRTTDDERFATEIRSRITSGHDAGALVAEYNALQAARAIPEWRSVLDALPATGESVGFWGVSMGAAIGIPLAAAEPRVRTAVFGLIGATEPLTEAAARITASVRFLLQWDDQLIARDAGLALFDAFATRQKSLHANPGGHGEVPEHELAGAVTLLAG</sequence>
<dbReference type="Proteomes" id="UP001285352">
    <property type="component" value="Unassembled WGS sequence"/>
</dbReference>
<evidence type="ECO:0000313" key="1">
    <source>
        <dbReference type="EMBL" id="MDX8148482.1"/>
    </source>
</evidence>
<reference evidence="1 2" key="1">
    <citation type="submission" date="2023-11" db="EMBL/GenBank/DDBJ databases">
        <title>Lentzea sokolovensis, sp. nov., Lentzea kristufkii, sp. nov., and Lentzea miocenensis, sp. nov., rare actinobacteria from Sokolov Coal Basin, Miocene lacustrine sediment, Czech Republic.</title>
        <authorList>
            <person name="Lara A."/>
            <person name="Kotroba L."/>
            <person name="Nouioui I."/>
            <person name="Neumann-Schaal M."/>
            <person name="Mast Y."/>
            <person name="Chronakova A."/>
        </authorList>
    </citation>
    <scope>NUCLEOTIDE SEQUENCE [LARGE SCALE GENOMIC DNA]</scope>
    <source>
        <strain evidence="1 2">BCCO 10_0061</strain>
    </source>
</reference>
<dbReference type="RefSeq" id="WP_319980475.1">
    <property type="nucleotide sequence ID" value="NZ_JAXAVU010000016.1"/>
</dbReference>
<proteinExistence type="predicted"/>
<keyword evidence="1" id="KW-0378">Hydrolase</keyword>
<reference evidence="1 2" key="2">
    <citation type="submission" date="2023-11" db="EMBL/GenBank/DDBJ databases">
        <authorList>
            <person name="Lara A.C."/>
            <person name="Chronakova A."/>
        </authorList>
    </citation>
    <scope>NUCLEOTIDE SEQUENCE [LARGE SCALE GENOMIC DNA]</scope>
    <source>
        <strain evidence="1 2">BCCO 10_0061</strain>
    </source>
</reference>